<proteinExistence type="predicted"/>
<comment type="caution">
    <text evidence="1">The sequence shown here is derived from an EMBL/GenBank/DDBJ whole genome shotgun (WGS) entry which is preliminary data.</text>
</comment>
<gene>
    <name evidence="1" type="ORF">I4J89_37010</name>
</gene>
<protein>
    <submittedName>
        <fullName evidence="1">Uncharacterized protein</fullName>
    </submittedName>
</protein>
<name>A0A931CFI5_9ACTN</name>
<keyword evidence="2" id="KW-1185">Reference proteome</keyword>
<dbReference type="EMBL" id="JADQTO010000024">
    <property type="protein sequence ID" value="MBG0567062.1"/>
    <property type="molecule type" value="Genomic_DNA"/>
</dbReference>
<dbReference type="Proteomes" id="UP000598146">
    <property type="component" value="Unassembled WGS sequence"/>
</dbReference>
<evidence type="ECO:0000313" key="1">
    <source>
        <dbReference type="EMBL" id="MBG0567062.1"/>
    </source>
</evidence>
<evidence type="ECO:0000313" key="2">
    <source>
        <dbReference type="Proteomes" id="UP000598146"/>
    </source>
</evidence>
<sequence length="79" mass="8643">MRLLVARDPDVDPSVIAHFTTDPHPCVRKAMARCPRLPGDRLTALLDDAELAADAANPSLDWESVIRALQNRDPAEANV</sequence>
<reference evidence="1" key="1">
    <citation type="submission" date="2020-11" db="EMBL/GenBank/DDBJ databases">
        <title>Isolation and identification of active actinomycetes.</title>
        <authorList>
            <person name="Sun X."/>
        </authorList>
    </citation>
    <scope>NUCLEOTIDE SEQUENCE</scope>
    <source>
        <strain evidence="1">NEAU-A11</strain>
    </source>
</reference>
<dbReference type="RefSeq" id="WP_196418834.1">
    <property type="nucleotide sequence ID" value="NZ_JADQTO010000024.1"/>
</dbReference>
<dbReference type="AlphaFoldDB" id="A0A931CFI5"/>
<organism evidence="1 2">
    <name type="scientific">Actinoplanes aureus</name>
    <dbReference type="NCBI Taxonomy" id="2792083"/>
    <lineage>
        <taxon>Bacteria</taxon>
        <taxon>Bacillati</taxon>
        <taxon>Actinomycetota</taxon>
        <taxon>Actinomycetes</taxon>
        <taxon>Micromonosporales</taxon>
        <taxon>Micromonosporaceae</taxon>
        <taxon>Actinoplanes</taxon>
    </lineage>
</organism>
<accession>A0A931CFI5</accession>